<dbReference type="GeneID" id="94835618"/>
<evidence type="ECO:0000259" key="9">
    <source>
        <dbReference type="SMART" id="SM00156"/>
    </source>
</evidence>
<dbReference type="GO" id="GO:0005634">
    <property type="term" value="C:nucleus"/>
    <property type="evidence" value="ECO:0007669"/>
    <property type="project" value="TreeGrafter"/>
</dbReference>
<dbReference type="PANTHER" id="PTHR11668:SF300">
    <property type="entry name" value="SERINE_THREONINE-PROTEIN PHOSPHATASE"/>
    <property type="match status" value="1"/>
</dbReference>
<keyword evidence="5" id="KW-0904">Protein phosphatase</keyword>
<comment type="catalytic activity">
    <reaction evidence="7">
        <text>O-phospho-L-seryl-[protein] + H2O = L-seryl-[protein] + phosphate</text>
        <dbReference type="Rhea" id="RHEA:20629"/>
        <dbReference type="Rhea" id="RHEA-COMP:9863"/>
        <dbReference type="Rhea" id="RHEA-COMP:11604"/>
        <dbReference type="ChEBI" id="CHEBI:15377"/>
        <dbReference type="ChEBI" id="CHEBI:29999"/>
        <dbReference type="ChEBI" id="CHEBI:43474"/>
        <dbReference type="ChEBI" id="CHEBI:83421"/>
        <dbReference type="EC" id="3.1.3.16"/>
    </reaction>
</comment>
<organism evidence="10 11">
    <name type="scientific">Tritrichomonas foetus</name>
    <dbReference type="NCBI Taxonomy" id="1144522"/>
    <lineage>
        <taxon>Eukaryota</taxon>
        <taxon>Metamonada</taxon>
        <taxon>Parabasalia</taxon>
        <taxon>Tritrichomonadida</taxon>
        <taxon>Tritrichomonadidae</taxon>
        <taxon>Tritrichomonas</taxon>
    </lineage>
</organism>
<dbReference type="EMBL" id="MLAK01000598">
    <property type="protein sequence ID" value="OHT10946.1"/>
    <property type="molecule type" value="Genomic_DNA"/>
</dbReference>
<comment type="caution">
    <text evidence="10">The sequence shown here is derived from an EMBL/GenBank/DDBJ whole genome shotgun (WGS) entry which is preliminary data.</text>
</comment>
<evidence type="ECO:0000256" key="2">
    <source>
        <dbReference type="ARBA" id="ARBA00013081"/>
    </source>
</evidence>
<dbReference type="RefSeq" id="XP_068364082.1">
    <property type="nucleotide sequence ID" value="XM_068500914.1"/>
</dbReference>
<comment type="catalytic activity">
    <reaction evidence="8">
        <text>O-phospho-L-threonyl-[protein] + H2O = L-threonyl-[protein] + phosphate</text>
        <dbReference type="Rhea" id="RHEA:47004"/>
        <dbReference type="Rhea" id="RHEA-COMP:11060"/>
        <dbReference type="Rhea" id="RHEA-COMP:11605"/>
        <dbReference type="ChEBI" id="CHEBI:15377"/>
        <dbReference type="ChEBI" id="CHEBI:30013"/>
        <dbReference type="ChEBI" id="CHEBI:43474"/>
        <dbReference type="ChEBI" id="CHEBI:61977"/>
        <dbReference type="EC" id="3.1.3.16"/>
    </reaction>
</comment>
<dbReference type="InterPro" id="IPR050341">
    <property type="entry name" value="PP1_catalytic_subunit"/>
</dbReference>
<sequence length="406" mass="45762">MMDEIDYPEIFRFIETQFTDNMEAFAKKQKRLKVPLIPPFVVNKLLTGVHGILEKEPSLLNLIGDYVIVGSLHGSFIDLLRILSKHGSPARQKYLFLGNLTGYGDFQVETVLVVYLMKILWPTNIAILRGYEEFTKACIVNGFREELDMMYQNCELFGPFMKTFSVLPIAGIINKEAFCVSGGIGKEIHNLKAIAQIKRPIDILNNQLLIELFNSEPTDVLPMYLPTKKGQGHLFGEKACSEFLSMLKLKLIFRSKNIVSKGYDERFNGKLVTLCSASGIERNNLCGIAIYGPTMNQRANFEFMPNLKRNDVIFITSISQYNWAVQKESNLKYISPVNSVIGHLDTKACSGLRLSTITTGRPNINTKLSYSLNVGRKDNVKSGNDVIVPTKRKSAPFNITKQILEL</sequence>
<evidence type="ECO:0000256" key="6">
    <source>
        <dbReference type="ARBA" id="ARBA00023211"/>
    </source>
</evidence>
<proteinExistence type="predicted"/>
<evidence type="ECO:0000256" key="3">
    <source>
        <dbReference type="ARBA" id="ARBA00022723"/>
    </source>
</evidence>
<dbReference type="SUPFAM" id="SSF56300">
    <property type="entry name" value="Metallo-dependent phosphatases"/>
    <property type="match status" value="1"/>
</dbReference>
<keyword evidence="6" id="KW-0464">Manganese</keyword>
<comment type="cofactor">
    <cofactor evidence="1">
        <name>Mn(2+)</name>
        <dbReference type="ChEBI" id="CHEBI:29035"/>
    </cofactor>
</comment>
<keyword evidence="4" id="KW-0378">Hydrolase</keyword>
<dbReference type="CDD" id="cd00144">
    <property type="entry name" value="MPP_PPP_family"/>
    <property type="match status" value="1"/>
</dbReference>
<keyword evidence="11" id="KW-1185">Reference proteome</keyword>
<evidence type="ECO:0000256" key="1">
    <source>
        <dbReference type="ARBA" id="ARBA00001936"/>
    </source>
</evidence>
<gene>
    <name evidence="10" type="ORF">TRFO_19649</name>
</gene>
<dbReference type="EC" id="3.1.3.16" evidence="2"/>
<reference evidence="10" key="1">
    <citation type="submission" date="2016-10" db="EMBL/GenBank/DDBJ databases">
        <authorList>
            <person name="Benchimol M."/>
            <person name="Almeida L.G."/>
            <person name="Vasconcelos A.T."/>
            <person name="Perreira-Neves A."/>
            <person name="Rosa I.A."/>
            <person name="Tasca T."/>
            <person name="Bogo M.R."/>
            <person name="de Souza W."/>
        </authorList>
    </citation>
    <scope>NUCLEOTIDE SEQUENCE [LARGE SCALE GENOMIC DNA]</scope>
    <source>
        <strain evidence="10">K</strain>
    </source>
</reference>
<dbReference type="GO" id="GO:0005737">
    <property type="term" value="C:cytoplasm"/>
    <property type="evidence" value="ECO:0007669"/>
    <property type="project" value="TreeGrafter"/>
</dbReference>
<evidence type="ECO:0000313" key="11">
    <source>
        <dbReference type="Proteomes" id="UP000179807"/>
    </source>
</evidence>
<dbReference type="Gene3D" id="3.60.21.10">
    <property type="match status" value="1"/>
</dbReference>
<dbReference type="Pfam" id="PF00149">
    <property type="entry name" value="Metallophos"/>
    <property type="match status" value="1"/>
</dbReference>
<evidence type="ECO:0000256" key="4">
    <source>
        <dbReference type="ARBA" id="ARBA00022801"/>
    </source>
</evidence>
<name>A0A1J4KIP1_9EUKA</name>
<dbReference type="GO" id="GO:0046872">
    <property type="term" value="F:metal ion binding"/>
    <property type="evidence" value="ECO:0007669"/>
    <property type="project" value="UniProtKB-KW"/>
</dbReference>
<dbReference type="PRINTS" id="PR00114">
    <property type="entry name" value="STPHPHTASE"/>
</dbReference>
<dbReference type="InterPro" id="IPR004843">
    <property type="entry name" value="Calcineurin-like_PHP"/>
</dbReference>
<dbReference type="VEuPathDB" id="TrichDB:TRFO_19649"/>
<keyword evidence="3" id="KW-0479">Metal-binding</keyword>
<evidence type="ECO:0000256" key="5">
    <source>
        <dbReference type="ARBA" id="ARBA00022912"/>
    </source>
</evidence>
<dbReference type="SMART" id="SM00156">
    <property type="entry name" value="PP2Ac"/>
    <property type="match status" value="1"/>
</dbReference>
<dbReference type="Proteomes" id="UP000179807">
    <property type="component" value="Unassembled WGS sequence"/>
</dbReference>
<dbReference type="InterPro" id="IPR029052">
    <property type="entry name" value="Metallo-depent_PP-like"/>
</dbReference>
<accession>A0A1J4KIP1</accession>
<feature type="domain" description="Serine/threonine specific protein phosphatases" evidence="9">
    <location>
        <begin position="37"/>
        <end position="306"/>
    </location>
</feature>
<evidence type="ECO:0000313" key="10">
    <source>
        <dbReference type="EMBL" id="OHT10946.1"/>
    </source>
</evidence>
<dbReference type="PANTHER" id="PTHR11668">
    <property type="entry name" value="SERINE/THREONINE PROTEIN PHOSPHATASE"/>
    <property type="match status" value="1"/>
</dbReference>
<dbReference type="AlphaFoldDB" id="A0A1J4KIP1"/>
<protein>
    <recommendedName>
        <fullName evidence="2">protein-serine/threonine phosphatase</fullName>
        <ecNumber evidence="2">3.1.3.16</ecNumber>
    </recommendedName>
</protein>
<dbReference type="GO" id="GO:0004722">
    <property type="term" value="F:protein serine/threonine phosphatase activity"/>
    <property type="evidence" value="ECO:0007669"/>
    <property type="project" value="UniProtKB-EC"/>
</dbReference>
<evidence type="ECO:0000256" key="8">
    <source>
        <dbReference type="ARBA" id="ARBA00048336"/>
    </source>
</evidence>
<dbReference type="InterPro" id="IPR006186">
    <property type="entry name" value="Ser/Thr-sp_prot-phosphatase"/>
</dbReference>
<evidence type="ECO:0000256" key="7">
    <source>
        <dbReference type="ARBA" id="ARBA00047761"/>
    </source>
</evidence>